<evidence type="ECO:0000313" key="2">
    <source>
        <dbReference type="Proteomes" id="UP000502756"/>
    </source>
</evidence>
<dbReference type="AlphaFoldDB" id="A0A6M5YE25"/>
<proteinExistence type="predicted"/>
<accession>A0A6M5YE25</accession>
<dbReference type="Gene3D" id="2.130.10.10">
    <property type="entry name" value="YVTN repeat-like/Quinoprotein amine dehydrogenase"/>
    <property type="match status" value="1"/>
</dbReference>
<dbReference type="RefSeq" id="WP_171741419.1">
    <property type="nucleotide sequence ID" value="NZ_CP053435.1"/>
</dbReference>
<keyword evidence="2" id="KW-1185">Reference proteome</keyword>
<dbReference type="InterPro" id="IPR015943">
    <property type="entry name" value="WD40/YVTN_repeat-like_dom_sf"/>
</dbReference>
<gene>
    <name evidence="1" type="ORF">HNV11_20395</name>
</gene>
<dbReference type="KEGG" id="stae:HNV11_20395"/>
<dbReference type="Proteomes" id="UP000502756">
    <property type="component" value="Chromosome"/>
</dbReference>
<dbReference type="EMBL" id="CP053435">
    <property type="protein sequence ID" value="QJW91570.1"/>
    <property type="molecule type" value="Genomic_DNA"/>
</dbReference>
<name>A0A6M5YE25_9BACT</name>
<organism evidence="1 2">
    <name type="scientific">Spirosoma taeanense</name>
    <dbReference type="NCBI Taxonomy" id="2735870"/>
    <lineage>
        <taxon>Bacteria</taxon>
        <taxon>Pseudomonadati</taxon>
        <taxon>Bacteroidota</taxon>
        <taxon>Cytophagia</taxon>
        <taxon>Cytophagales</taxon>
        <taxon>Cytophagaceae</taxon>
        <taxon>Spirosoma</taxon>
    </lineage>
</organism>
<protein>
    <submittedName>
        <fullName evidence="1">Uncharacterized protein</fullName>
    </submittedName>
</protein>
<reference evidence="1 2" key="1">
    <citation type="submission" date="2020-05" db="EMBL/GenBank/DDBJ databases">
        <title>Genome sequencing of Spirosoma sp. TS118.</title>
        <authorList>
            <person name="Lee J.-H."/>
            <person name="Jeong S."/>
            <person name="Zhao L."/>
            <person name="Jung J.-H."/>
            <person name="Kim M.-K."/>
            <person name="Lim S."/>
        </authorList>
    </citation>
    <scope>NUCLEOTIDE SEQUENCE [LARGE SCALE GENOMIC DNA]</scope>
    <source>
        <strain evidence="1 2">TS118</strain>
    </source>
</reference>
<evidence type="ECO:0000313" key="1">
    <source>
        <dbReference type="EMBL" id="QJW91570.1"/>
    </source>
</evidence>
<dbReference type="SUPFAM" id="SSF75011">
    <property type="entry name" value="3-carboxy-cis,cis-mucoante lactonizing enzyme"/>
    <property type="match status" value="1"/>
</dbReference>
<sequence length="438" mass="49123">MHRNDPDSEISPSHFLTAKHYYSGFDLAHDTYNAISAASDGKIYYVLSSESYERGGQMYVYEPETDQTRFIADLTEVCGEKGLQAIPQGKSHVRFYERHGKLYFATHIGVYELIDGMERLPQNSTDGYTLYPGGHMLAYDLATGQFEDLITAPDGEGLITMTLDRDRGHIYALTWPMGYLLHYDLQTGKLINAGLTCGRGEAGTVGDDYRVICRSMFVDARDGLLYLSTAEGDVLTYQPDSGVLEKVAGIDLRLDYFGRYDPTRPGSMGYNWRKIFWYAPEGVAYGVHGNSGYLFRLDPRARRLELVERITSEPSKRSGMFDQFSYGYLGFQLGPDGQTIHYLTGGPIYEKGRRVTGEEQIARGAARGLENLHLITYNIPEQCYQDHGPIFYADGSRPTYVNSIAVGADGAVYTLARFEQDGREIQDLIKITHPFGTT</sequence>